<dbReference type="EMBL" id="CP028918">
    <property type="protein sequence ID" value="AWB47872.1"/>
    <property type="molecule type" value="Genomic_DNA"/>
</dbReference>
<dbReference type="SUPFAM" id="SSF54427">
    <property type="entry name" value="NTF2-like"/>
    <property type="match status" value="1"/>
</dbReference>
<organism evidence="2 3">
    <name type="scientific">Paragemmobacter aquarius</name>
    <dbReference type="NCBI Taxonomy" id="2169400"/>
    <lineage>
        <taxon>Bacteria</taxon>
        <taxon>Pseudomonadati</taxon>
        <taxon>Pseudomonadota</taxon>
        <taxon>Alphaproteobacteria</taxon>
        <taxon>Rhodobacterales</taxon>
        <taxon>Paracoccaceae</taxon>
        <taxon>Paragemmobacter</taxon>
    </lineage>
</organism>
<feature type="domain" description="DUF4440" evidence="1">
    <location>
        <begin position="39"/>
        <end position="125"/>
    </location>
</feature>
<evidence type="ECO:0000313" key="3">
    <source>
        <dbReference type="Proteomes" id="UP000244496"/>
    </source>
</evidence>
<protein>
    <submittedName>
        <fullName evidence="2">DUF4440 domain-containing protein</fullName>
    </submittedName>
</protein>
<gene>
    <name evidence="2" type="ORF">HYN69_04515</name>
</gene>
<sequence length="157" mass="16861">MRRQAGSCLRTAAHRLRRPCPRPRRRGTSGGMNADSYTRAFATAFSTQDADSLVRLLSDDAEVVTATGQHCDGREAARLAFMAEFEGTFRSARLVSGRAKLRPVGPGAALLSQRYVLAGATGPDGTDLPRCALLLSACIIMRPDGWQALTCHITALT</sequence>
<dbReference type="InterPro" id="IPR027843">
    <property type="entry name" value="DUF4440"/>
</dbReference>
<dbReference type="Pfam" id="PF14534">
    <property type="entry name" value="DUF4440"/>
    <property type="match status" value="1"/>
</dbReference>
<proteinExistence type="predicted"/>
<dbReference type="AlphaFoldDB" id="A0A2S0UJ67"/>
<reference evidence="2 3" key="1">
    <citation type="submission" date="2018-04" db="EMBL/GenBank/DDBJ databases">
        <title>Genome sequencing of Gemmobacter.</title>
        <authorList>
            <person name="Yi H."/>
            <person name="Baek M.-G."/>
        </authorList>
    </citation>
    <scope>NUCLEOTIDE SEQUENCE [LARGE SCALE GENOMIC DNA]</scope>
    <source>
        <strain evidence="2 3">HYN0069</strain>
    </source>
</reference>
<accession>A0A2S0UJ67</accession>
<name>A0A2S0UJ67_9RHOB</name>
<dbReference type="Proteomes" id="UP000244496">
    <property type="component" value="Chromosome"/>
</dbReference>
<dbReference type="KEGG" id="geh:HYN69_04515"/>
<dbReference type="InterPro" id="IPR032710">
    <property type="entry name" value="NTF2-like_dom_sf"/>
</dbReference>
<evidence type="ECO:0000259" key="1">
    <source>
        <dbReference type="Pfam" id="PF14534"/>
    </source>
</evidence>
<keyword evidence="3" id="KW-1185">Reference proteome</keyword>
<evidence type="ECO:0000313" key="2">
    <source>
        <dbReference type="EMBL" id="AWB47872.1"/>
    </source>
</evidence>
<dbReference type="Gene3D" id="3.10.450.50">
    <property type="match status" value="1"/>
</dbReference>